<geneLocation type="plasmid" evidence="2">
    <name>pp97_a</name>
</geneLocation>
<sequence>MLAAIPTSTNLMRALYYAELLRSLELEPEIPVWMSMLEVTLLLSVAHLQVHSAATLAVNWVPLLTRTC</sequence>
<dbReference type="Proteomes" id="UP000183859">
    <property type="component" value="Plasmid pP97_a"/>
</dbReference>
<gene>
    <name evidence="1" type="ORF">PhaeoP97_03670</name>
</gene>
<accession>A0A1L3IAG2</accession>
<dbReference type="AlphaFoldDB" id="A0A1L3IAG2"/>
<keyword evidence="1" id="KW-0614">Plasmid</keyword>
<proteinExistence type="predicted"/>
<evidence type="ECO:0000313" key="2">
    <source>
        <dbReference type="Proteomes" id="UP000183859"/>
    </source>
</evidence>
<evidence type="ECO:0000313" key="1">
    <source>
        <dbReference type="EMBL" id="APG49021.1"/>
    </source>
</evidence>
<dbReference type="KEGG" id="php:PhaeoP97_03670"/>
<protein>
    <submittedName>
        <fullName evidence="1">Uncharacterized protein</fullName>
    </submittedName>
</protein>
<dbReference type="EMBL" id="CP016365">
    <property type="protein sequence ID" value="APG49021.1"/>
    <property type="molecule type" value="Genomic_DNA"/>
</dbReference>
<organism evidence="1 2">
    <name type="scientific">Phaeobacter porticola</name>
    <dbReference type="NCBI Taxonomy" id="1844006"/>
    <lineage>
        <taxon>Bacteria</taxon>
        <taxon>Pseudomonadati</taxon>
        <taxon>Pseudomonadota</taxon>
        <taxon>Alphaproteobacteria</taxon>
        <taxon>Rhodobacterales</taxon>
        <taxon>Roseobacteraceae</taxon>
        <taxon>Phaeobacter</taxon>
    </lineage>
</organism>
<keyword evidence="2" id="KW-1185">Reference proteome</keyword>
<reference evidence="2" key="1">
    <citation type="submission" date="2016-07" db="EMBL/GenBank/DDBJ databases">
        <title>Phaeobacter portensis sp. nov., a tropodithietic acid producing bacterium isolated from a German harbor.</title>
        <authorList>
            <person name="Freese H.M."/>
            <person name="Bunk B."/>
            <person name="Breider S."/>
            <person name="Brinkhoff T."/>
        </authorList>
    </citation>
    <scope>NUCLEOTIDE SEQUENCE [LARGE SCALE GENOMIC DNA]</scope>
    <source>
        <strain evidence="2">P97</strain>
        <plasmid evidence="2">pp97_a</plasmid>
    </source>
</reference>
<name>A0A1L3IAG2_9RHOB</name>